<keyword evidence="2" id="KW-0378">Hydrolase</keyword>
<dbReference type="Pfam" id="PF17676">
    <property type="entry name" value="Peptidase_S66C"/>
    <property type="match status" value="1"/>
</dbReference>
<feature type="active site" description="Charge relay system" evidence="3">
    <location>
        <position position="243"/>
    </location>
</feature>
<dbReference type="Gene3D" id="3.50.30.60">
    <property type="entry name" value="LD-carboxypeptidase A C-terminal domain-like"/>
    <property type="match status" value="1"/>
</dbReference>
<dbReference type="PANTHER" id="PTHR30237">
    <property type="entry name" value="MURAMOYLTETRAPEPTIDE CARBOXYPEPTIDASE"/>
    <property type="match status" value="1"/>
</dbReference>
<dbReference type="InterPro" id="IPR040449">
    <property type="entry name" value="Peptidase_S66_N"/>
</dbReference>
<dbReference type="InterPro" id="IPR040921">
    <property type="entry name" value="Peptidase_S66C"/>
</dbReference>
<feature type="domain" description="LD-carboxypeptidase N-terminal" evidence="4">
    <location>
        <begin position="13"/>
        <end position="135"/>
    </location>
</feature>
<dbReference type="CDD" id="cd07062">
    <property type="entry name" value="Peptidase_S66_mccF_like"/>
    <property type="match status" value="1"/>
</dbReference>
<evidence type="ECO:0000256" key="2">
    <source>
        <dbReference type="ARBA" id="ARBA00022801"/>
    </source>
</evidence>
<name>A0A6L5YSR7_9FIRM</name>
<feature type="active site" description="Charge relay system" evidence="3">
    <location>
        <position position="311"/>
    </location>
</feature>
<dbReference type="Gene3D" id="3.40.50.10740">
    <property type="entry name" value="Class I glutamine amidotransferase-like"/>
    <property type="match status" value="1"/>
</dbReference>
<feature type="domain" description="LD-carboxypeptidase C-terminal" evidence="5">
    <location>
        <begin position="204"/>
        <end position="325"/>
    </location>
</feature>
<proteinExistence type="inferred from homology"/>
<dbReference type="Proteomes" id="UP000474024">
    <property type="component" value="Unassembled WGS sequence"/>
</dbReference>
<evidence type="ECO:0000256" key="1">
    <source>
        <dbReference type="ARBA" id="ARBA00010233"/>
    </source>
</evidence>
<evidence type="ECO:0000256" key="3">
    <source>
        <dbReference type="PIRSR" id="PIRSR028757-1"/>
    </source>
</evidence>
<evidence type="ECO:0000313" key="6">
    <source>
        <dbReference type="EMBL" id="MST74721.1"/>
    </source>
</evidence>
<dbReference type="EMBL" id="VUNI01000008">
    <property type="protein sequence ID" value="MST74721.1"/>
    <property type="molecule type" value="Genomic_DNA"/>
</dbReference>
<evidence type="ECO:0000313" key="7">
    <source>
        <dbReference type="Proteomes" id="UP000474024"/>
    </source>
</evidence>
<dbReference type="Pfam" id="PF02016">
    <property type="entry name" value="Peptidase_S66"/>
    <property type="match status" value="1"/>
</dbReference>
<evidence type="ECO:0000259" key="4">
    <source>
        <dbReference type="Pfam" id="PF02016"/>
    </source>
</evidence>
<dbReference type="GO" id="GO:0004180">
    <property type="term" value="F:carboxypeptidase activity"/>
    <property type="evidence" value="ECO:0007669"/>
    <property type="project" value="UniProtKB-KW"/>
</dbReference>
<dbReference type="RefSeq" id="WP_154429687.1">
    <property type="nucleotide sequence ID" value="NZ_VUNI01000008.1"/>
</dbReference>
<protein>
    <submittedName>
        <fullName evidence="6">LD-carboxypeptidase</fullName>
    </submittedName>
</protein>
<sequence>MRYPEFLKKNGTIGFVAPSFGCNTEPYKTAFEHTKKKFTELGYQLDVGPNCYEGRGIGISNTPQKCAEELNEAYSSTKNDVLISCGGGELMCEVVPYMDFERIRKAAPKWFMGFSDNTNFTFLSATLCDTAAIYGPCAAAFGMEPWHESLQDTMDVLCGRKDQVHGYKMWEKESLKDEEHPLEPYHLTEQTRIRRFPDEDVHFSGRLLGGCMDCLINLTGTRFDQVKQFNEKYKEDGIIWFLEACELNVMSIRRAIWHMKNAGWFQYVKGFLIGRPLCYGEEAFGIDHYRAVTDLLAEYQVPVIMDLDIGHFSPMMPLVCGGTVDVSVCDGQISITNTWK</sequence>
<dbReference type="InterPro" id="IPR003507">
    <property type="entry name" value="S66_fam"/>
</dbReference>
<dbReference type="AlphaFoldDB" id="A0A6L5YSR7"/>
<dbReference type="PIRSF" id="PIRSF028757">
    <property type="entry name" value="LD-carboxypeptidase"/>
    <property type="match status" value="1"/>
</dbReference>
<dbReference type="SUPFAM" id="SSF141986">
    <property type="entry name" value="LD-carboxypeptidase A C-terminal domain-like"/>
    <property type="match status" value="1"/>
</dbReference>
<feature type="active site" description="Nucleophile" evidence="3">
    <location>
        <position position="115"/>
    </location>
</feature>
<reference evidence="6 7" key="1">
    <citation type="submission" date="2019-08" db="EMBL/GenBank/DDBJ databases">
        <title>In-depth cultivation of the pig gut microbiome towards novel bacterial diversity and tailored functional studies.</title>
        <authorList>
            <person name="Wylensek D."/>
            <person name="Hitch T.C.A."/>
            <person name="Clavel T."/>
        </authorList>
    </citation>
    <scope>NUCLEOTIDE SEQUENCE [LARGE SCALE GENOMIC DNA]</scope>
    <source>
        <strain evidence="6 7">MUC/MUC-530-WT-4D</strain>
    </source>
</reference>
<dbReference type="InterPro" id="IPR027478">
    <property type="entry name" value="LdcA_N"/>
</dbReference>
<dbReference type="InterPro" id="IPR027461">
    <property type="entry name" value="Carboxypeptidase_A_C_sf"/>
</dbReference>
<comment type="caution">
    <text evidence="6">The sequence shown here is derived from an EMBL/GenBank/DDBJ whole genome shotgun (WGS) entry which is preliminary data.</text>
</comment>
<comment type="similarity">
    <text evidence="1">Belongs to the peptidase S66 family.</text>
</comment>
<keyword evidence="6" id="KW-0121">Carboxypeptidase</keyword>
<keyword evidence="7" id="KW-1185">Reference proteome</keyword>
<evidence type="ECO:0000259" key="5">
    <source>
        <dbReference type="Pfam" id="PF17676"/>
    </source>
</evidence>
<accession>A0A6L5YSR7</accession>
<dbReference type="SUPFAM" id="SSF52317">
    <property type="entry name" value="Class I glutamine amidotransferase-like"/>
    <property type="match status" value="1"/>
</dbReference>
<keyword evidence="6" id="KW-0645">Protease</keyword>
<dbReference type="InterPro" id="IPR029062">
    <property type="entry name" value="Class_I_gatase-like"/>
</dbReference>
<organism evidence="6 7">
    <name type="scientific">Roseburia porci</name>
    <dbReference type="NCBI Taxonomy" id="2605790"/>
    <lineage>
        <taxon>Bacteria</taxon>
        <taxon>Bacillati</taxon>
        <taxon>Bacillota</taxon>
        <taxon>Clostridia</taxon>
        <taxon>Lachnospirales</taxon>
        <taxon>Lachnospiraceae</taxon>
        <taxon>Roseburia</taxon>
    </lineage>
</organism>
<gene>
    <name evidence="6" type="ORF">FYJ75_06650</name>
</gene>